<name>A0AAD6PH08_9ROSI</name>
<reference evidence="1 2" key="1">
    <citation type="journal article" date="2023" name="Int. J. Mol. Sci.">
        <title>De Novo Assembly and Annotation of 11 Diverse Shrub Willow (Salix) Genomes Reveals Novel Gene Organization in Sex-Linked Regions.</title>
        <authorList>
            <person name="Hyden B."/>
            <person name="Feng K."/>
            <person name="Yates T.B."/>
            <person name="Jawdy S."/>
            <person name="Cereghino C."/>
            <person name="Smart L.B."/>
            <person name="Muchero W."/>
        </authorList>
    </citation>
    <scope>NUCLEOTIDE SEQUENCE [LARGE SCALE GENOMIC DNA]</scope>
    <source>
        <tissue evidence="1">Shoot tip</tissue>
    </source>
</reference>
<gene>
    <name evidence="1" type="ORF">OIU84_023506</name>
</gene>
<proteinExistence type="predicted"/>
<evidence type="ECO:0000313" key="1">
    <source>
        <dbReference type="EMBL" id="KAJ6428098.1"/>
    </source>
</evidence>
<protein>
    <submittedName>
        <fullName evidence="1">Uncharacterized protein</fullName>
    </submittedName>
</protein>
<evidence type="ECO:0000313" key="2">
    <source>
        <dbReference type="Proteomes" id="UP001162972"/>
    </source>
</evidence>
<organism evidence="1 2">
    <name type="scientific">Salix udensis</name>
    <dbReference type="NCBI Taxonomy" id="889485"/>
    <lineage>
        <taxon>Eukaryota</taxon>
        <taxon>Viridiplantae</taxon>
        <taxon>Streptophyta</taxon>
        <taxon>Embryophyta</taxon>
        <taxon>Tracheophyta</taxon>
        <taxon>Spermatophyta</taxon>
        <taxon>Magnoliopsida</taxon>
        <taxon>eudicotyledons</taxon>
        <taxon>Gunneridae</taxon>
        <taxon>Pentapetalae</taxon>
        <taxon>rosids</taxon>
        <taxon>fabids</taxon>
        <taxon>Malpighiales</taxon>
        <taxon>Salicaceae</taxon>
        <taxon>Saliceae</taxon>
        <taxon>Salix</taxon>
    </lineage>
</organism>
<accession>A0AAD6PH08</accession>
<keyword evidence="2" id="KW-1185">Reference proteome</keyword>
<dbReference type="AlphaFoldDB" id="A0AAD6PH08"/>
<comment type="caution">
    <text evidence="1">The sequence shown here is derived from an EMBL/GenBank/DDBJ whole genome shotgun (WGS) entry which is preliminary data.</text>
</comment>
<sequence>MFDKILRIKSSGSFWNLSANTSDHLTVMLGFWDCPADLDLLIVVNIRVQTFMEWSGGRGFGDENPNLLLQRVLSSTSFNSRIRYSRASLEADTLRDRAPTSTTAHNCIRVRDQPPLPSACWHIHNDRGGGEVGEGNHRA</sequence>
<dbReference type="EMBL" id="JAPFFJ010000005">
    <property type="protein sequence ID" value="KAJ6428098.1"/>
    <property type="molecule type" value="Genomic_DNA"/>
</dbReference>
<dbReference type="Proteomes" id="UP001162972">
    <property type="component" value="Chromosome 1"/>
</dbReference>